<organism evidence="1 2">
    <name type="scientific">Brevifollis gellanilyticus</name>
    <dbReference type="NCBI Taxonomy" id="748831"/>
    <lineage>
        <taxon>Bacteria</taxon>
        <taxon>Pseudomonadati</taxon>
        <taxon>Verrucomicrobiota</taxon>
        <taxon>Verrucomicrobiia</taxon>
        <taxon>Verrucomicrobiales</taxon>
        <taxon>Verrucomicrobiaceae</taxon>
    </lineage>
</organism>
<evidence type="ECO:0008006" key="3">
    <source>
        <dbReference type="Google" id="ProtNLM"/>
    </source>
</evidence>
<accession>A0A512M4L4</accession>
<sequence>MAHSSVVEFIEFSQFARKISLLGDDDEYLALQIALMERPEAGAVIPGGGGLRKLRWAGSGRGKRGGLRLIYYYVTAEGQILLLHLYAKNEMEDLSQAQLKQLKNEVEQHLL</sequence>
<name>A0A512M4L4_9BACT</name>
<evidence type="ECO:0000313" key="2">
    <source>
        <dbReference type="Proteomes" id="UP000321577"/>
    </source>
</evidence>
<dbReference type="Pfam" id="PF06296">
    <property type="entry name" value="RelE"/>
    <property type="match status" value="1"/>
</dbReference>
<dbReference type="PIRSF" id="PIRSF039032">
    <property type="entry name" value="HigB-2"/>
    <property type="match status" value="1"/>
</dbReference>
<dbReference type="Proteomes" id="UP000321577">
    <property type="component" value="Unassembled WGS sequence"/>
</dbReference>
<protein>
    <recommendedName>
        <fullName evidence="3">Toxin HigB-2</fullName>
    </recommendedName>
</protein>
<reference evidence="1 2" key="1">
    <citation type="submission" date="2019-07" db="EMBL/GenBank/DDBJ databases">
        <title>Whole genome shotgun sequence of Brevifollis gellanilyticus NBRC 108608.</title>
        <authorList>
            <person name="Hosoyama A."/>
            <person name="Uohara A."/>
            <person name="Ohji S."/>
            <person name="Ichikawa N."/>
        </authorList>
    </citation>
    <scope>NUCLEOTIDE SEQUENCE [LARGE SCALE GENOMIC DNA]</scope>
    <source>
        <strain evidence="1 2">NBRC 108608</strain>
    </source>
</reference>
<proteinExistence type="predicted"/>
<keyword evidence="2" id="KW-1185">Reference proteome</keyword>
<dbReference type="InterPro" id="IPR009387">
    <property type="entry name" value="HigB-2"/>
</dbReference>
<gene>
    <name evidence="1" type="ORF">BGE01nite_09610</name>
</gene>
<comment type="caution">
    <text evidence="1">The sequence shown here is derived from an EMBL/GenBank/DDBJ whole genome shotgun (WGS) entry which is preliminary data.</text>
</comment>
<evidence type="ECO:0000313" key="1">
    <source>
        <dbReference type="EMBL" id="GEP41670.1"/>
    </source>
</evidence>
<dbReference type="EMBL" id="BKAG01000004">
    <property type="protein sequence ID" value="GEP41670.1"/>
    <property type="molecule type" value="Genomic_DNA"/>
</dbReference>
<dbReference type="AlphaFoldDB" id="A0A512M4L4"/>